<dbReference type="AlphaFoldDB" id="A0A4Y7RJ56"/>
<proteinExistence type="predicted"/>
<organism evidence="2 3">
    <name type="scientific">Coprinellus micaceus</name>
    <name type="common">Glistening ink-cap mushroom</name>
    <name type="synonym">Coprinus micaceus</name>
    <dbReference type="NCBI Taxonomy" id="71717"/>
    <lineage>
        <taxon>Eukaryota</taxon>
        <taxon>Fungi</taxon>
        <taxon>Dikarya</taxon>
        <taxon>Basidiomycota</taxon>
        <taxon>Agaricomycotina</taxon>
        <taxon>Agaricomycetes</taxon>
        <taxon>Agaricomycetidae</taxon>
        <taxon>Agaricales</taxon>
        <taxon>Agaricineae</taxon>
        <taxon>Psathyrellaceae</taxon>
        <taxon>Coprinellus</taxon>
    </lineage>
</organism>
<keyword evidence="3" id="KW-1185">Reference proteome</keyword>
<dbReference type="Proteomes" id="UP000298030">
    <property type="component" value="Unassembled WGS sequence"/>
</dbReference>
<feature type="compositionally biased region" description="Pro residues" evidence="1">
    <location>
        <begin position="75"/>
        <end position="100"/>
    </location>
</feature>
<reference evidence="2 3" key="1">
    <citation type="journal article" date="2019" name="Nat. Ecol. Evol.">
        <title>Megaphylogeny resolves global patterns of mushroom evolution.</title>
        <authorList>
            <person name="Varga T."/>
            <person name="Krizsan K."/>
            <person name="Foldi C."/>
            <person name="Dima B."/>
            <person name="Sanchez-Garcia M."/>
            <person name="Sanchez-Ramirez S."/>
            <person name="Szollosi G.J."/>
            <person name="Szarkandi J.G."/>
            <person name="Papp V."/>
            <person name="Albert L."/>
            <person name="Andreopoulos W."/>
            <person name="Angelini C."/>
            <person name="Antonin V."/>
            <person name="Barry K.W."/>
            <person name="Bougher N.L."/>
            <person name="Buchanan P."/>
            <person name="Buyck B."/>
            <person name="Bense V."/>
            <person name="Catcheside P."/>
            <person name="Chovatia M."/>
            <person name="Cooper J."/>
            <person name="Damon W."/>
            <person name="Desjardin D."/>
            <person name="Finy P."/>
            <person name="Geml J."/>
            <person name="Haridas S."/>
            <person name="Hughes K."/>
            <person name="Justo A."/>
            <person name="Karasinski D."/>
            <person name="Kautmanova I."/>
            <person name="Kiss B."/>
            <person name="Kocsube S."/>
            <person name="Kotiranta H."/>
            <person name="LaButti K.M."/>
            <person name="Lechner B.E."/>
            <person name="Liimatainen K."/>
            <person name="Lipzen A."/>
            <person name="Lukacs Z."/>
            <person name="Mihaltcheva S."/>
            <person name="Morgado L.N."/>
            <person name="Niskanen T."/>
            <person name="Noordeloos M.E."/>
            <person name="Ohm R.A."/>
            <person name="Ortiz-Santana B."/>
            <person name="Ovrebo C."/>
            <person name="Racz N."/>
            <person name="Riley R."/>
            <person name="Savchenko A."/>
            <person name="Shiryaev A."/>
            <person name="Soop K."/>
            <person name="Spirin V."/>
            <person name="Szebenyi C."/>
            <person name="Tomsovsky M."/>
            <person name="Tulloss R.E."/>
            <person name="Uehling J."/>
            <person name="Grigoriev I.V."/>
            <person name="Vagvolgyi C."/>
            <person name="Papp T."/>
            <person name="Martin F.M."/>
            <person name="Miettinen O."/>
            <person name="Hibbett D.S."/>
            <person name="Nagy L.G."/>
        </authorList>
    </citation>
    <scope>NUCLEOTIDE SEQUENCE [LARGE SCALE GENOMIC DNA]</scope>
    <source>
        <strain evidence="2 3">FP101781</strain>
    </source>
</reference>
<protein>
    <submittedName>
        <fullName evidence="2">Uncharacterized protein</fullName>
    </submittedName>
</protein>
<comment type="caution">
    <text evidence="2">The sequence shown here is derived from an EMBL/GenBank/DDBJ whole genome shotgun (WGS) entry which is preliminary data.</text>
</comment>
<evidence type="ECO:0000256" key="1">
    <source>
        <dbReference type="SAM" id="MobiDB-lite"/>
    </source>
</evidence>
<feature type="region of interest" description="Disordered" evidence="1">
    <location>
        <begin position="173"/>
        <end position="198"/>
    </location>
</feature>
<feature type="compositionally biased region" description="Basic and acidic residues" evidence="1">
    <location>
        <begin position="173"/>
        <end position="187"/>
    </location>
</feature>
<name>A0A4Y7RJ56_COPMI</name>
<evidence type="ECO:0000313" key="2">
    <source>
        <dbReference type="EMBL" id="TEB08863.1"/>
    </source>
</evidence>
<evidence type="ECO:0000313" key="3">
    <source>
        <dbReference type="Proteomes" id="UP000298030"/>
    </source>
</evidence>
<gene>
    <name evidence="2" type="ORF">FA13DRAFT_1137815</name>
</gene>
<sequence>MRSRLLCEDIPRSFTSQPPPHDYSYPHTYSRPSPHSTAPPPLHRYSYPDDSAFPPPPHYTLPPMTAGPEYRSPYSFPPPIPHRYPPSYPPPLSAPPPQPYSPHEYPEHHPPYTRHDPEYPQRPARDPPSRYSYPYDGYPSHMIPHDTVRPRDYEPYYQDDYRMPEAEEAREYWSRYPEEPRYYDRQGRYAPPPEAYPP</sequence>
<feature type="compositionally biased region" description="Basic and acidic residues" evidence="1">
    <location>
        <begin position="143"/>
        <end position="153"/>
    </location>
</feature>
<feature type="compositionally biased region" description="Basic and acidic residues" evidence="1">
    <location>
        <begin position="104"/>
        <end position="128"/>
    </location>
</feature>
<feature type="compositionally biased region" description="Basic and acidic residues" evidence="1">
    <location>
        <begin position="1"/>
        <end position="11"/>
    </location>
</feature>
<accession>A0A4Y7RJ56</accession>
<dbReference type="EMBL" id="QPFP01000537">
    <property type="protein sequence ID" value="TEB08863.1"/>
    <property type="molecule type" value="Genomic_DNA"/>
</dbReference>
<dbReference type="PRINTS" id="PR01217">
    <property type="entry name" value="PRICHEXTENSN"/>
</dbReference>
<feature type="region of interest" description="Disordered" evidence="1">
    <location>
        <begin position="1"/>
        <end position="153"/>
    </location>
</feature>